<sequence>MDALTHHIQGEVPWCMLFADDIVLIDEMRGGFNERLKVWRRTLESKGFKLSSTNSEYMDFKFSSVPGEADVDVRLDSQVIPKKGIFKYMRSTIQGVPPEPKGKFYRTVVRPAMLYGTEWWPVKVGLAPMEDKMREATLRWFRNVKRRSLDAPTQVSSQQDKEMSSPKQSSPSQEKMDEKGVHSPKNAAKSTVSNNDTASPVQTVTSKDTSNPFMTDCHFAKK</sequence>
<dbReference type="Proteomes" id="UP000189701">
    <property type="component" value="Unplaced"/>
</dbReference>
<organism evidence="2 3">
    <name type="scientific">Nicotiana sylvestris</name>
    <name type="common">Wood tobacco</name>
    <name type="synonym">South American tobacco</name>
    <dbReference type="NCBI Taxonomy" id="4096"/>
    <lineage>
        <taxon>Eukaryota</taxon>
        <taxon>Viridiplantae</taxon>
        <taxon>Streptophyta</taxon>
        <taxon>Embryophyta</taxon>
        <taxon>Tracheophyta</taxon>
        <taxon>Spermatophyta</taxon>
        <taxon>Magnoliopsida</taxon>
        <taxon>eudicotyledons</taxon>
        <taxon>Gunneridae</taxon>
        <taxon>Pentapetalae</taxon>
        <taxon>asterids</taxon>
        <taxon>lamiids</taxon>
        <taxon>Solanales</taxon>
        <taxon>Solanaceae</taxon>
        <taxon>Nicotianoideae</taxon>
        <taxon>Nicotianeae</taxon>
        <taxon>Nicotiana</taxon>
    </lineage>
</organism>
<dbReference type="AlphaFoldDB" id="A0A1U7YDJ6"/>
<gene>
    <name evidence="3" type="primary">LOC104247792</name>
</gene>
<proteinExistence type="predicted"/>
<accession>A0A1U7YDJ6</accession>
<reference evidence="3" key="2">
    <citation type="submission" date="2025-08" db="UniProtKB">
        <authorList>
            <consortium name="RefSeq"/>
        </authorList>
    </citation>
    <scope>IDENTIFICATION</scope>
    <source>
        <tissue evidence="3">Leaf</tissue>
    </source>
</reference>
<dbReference type="PANTHER" id="PTHR46238">
    <property type="entry name" value="REVERSE TRANSCRIPTASE DOMAIN-CONTAINING PROTEIN"/>
    <property type="match status" value="1"/>
</dbReference>
<dbReference type="PANTHER" id="PTHR46238:SF8">
    <property type="entry name" value="ENDONUCLEASE_EXONUCLEASE_PHOSPHATASE DOMAIN-CONTAINING PROTEIN"/>
    <property type="match status" value="1"/>
</dbReference>
<feature type="compositionally biased region" description="Polar residues" evidence="1">
    <location>
        <begin position="188"/>
        <end position="213"/>
    </location>
</feature>
<name>A0A1U7YDJ6_NICSY</name>
<dbReference type="STRING" id="4096.A0A1U7YDJ6"/>
<feature type="region of interest" description="Disordered" evidence="1">
    <location>
        <begin position="149"/>
        <end position="222"/>
    </location>
</feature>
<protein>
    <submittedName>
        <fullName evidence="3">Uncharacterized protein LOC104247792</fullName>
    </submittedName>
</protein>
<evidence type="ECO:0000313" key="2">
    <source>
        <dbReference type="Proteomes" id="UP000189701"/>
    </source>
</evidence>
<keyword evidence="2" id="KW-1185">Reference proteome</keyword>
<evidence type="ECO:0000313" key="3">
    <source>
        <dbReference type="RefSeq" id="XP_009802197.1"/>
    </source>
</evidence>
<evidence type="ECO:0000256" key="1">
    <source>
        <dbReference type="SAM" id="MobiDB-lite"/>
    </source>
</evidence>
<dbReference type="RefSeq" id="XP_009802197.1">
    <property type="nucleotide sequence ID" value="XM_009803895.1"/>
</dbReference>
<reference evidence="2" key="1">
    <citation type="journal article" date="2013" name="Genome Biol.">
        <title>Reference genomes and transcriptomes of Nicotiana sylvestris and Nicotiana tomentosiformis.</title>
        <authorList>
            <person name="Sierro N."/>
            <person name="Battey J.N."/>
            <person name="Ouadi S."/>
            <person name="Bovet L."/>
            <person name="Goepfert S."/>
            <person name="Bakaher N."/>
            <person name="Peitsch M.C."/>
            <person name="Ivanov N.V."/>
        </authorList>
    </citation>
    <scope>NUCLEOTIDE SEQUENCE [LARGE SCALE GENOMIC DNA]</scope>
</reference>